<comment type="caution">
    <text evidence="2">The sequence shown here is derived from an EMBL/GenBank/DDBJ whole genome shotgun (WGS) entry which is preliminary data.</text>
</comment>
<dbReference type="AlphaFoldDB" id="A0A553BR71"/>
<protein>
    <submittedName>
        <fullName evidence="2">2OG-Fe(II) oxygenase</fullName>
    </submittedName>
</protein>
<keyword evidence="3" id="KW-1185">Reference proteome</keyword>
<dbReference type="PANTHER" id="PTHR33099">
    <property type="entry name" value="FE2OG DIOXYGENASE DOMAIN-CONTAINING PROTEIN"/>
    <property type="match status" value="1"/>
</dbReference>
<evidence type="ECO:0000313" key="2">
    <source>
        <dbReference type="EMBL" id="TRX10763.1"/>
    </source>
</evidence>
<dbReference type="Gene3D" id="2.60.120.620">
    <property type="entry name" value="q2cbj1_9rhob like domain"/>
    <property type="match status" value="1"/>
</dbReference>
<gene>
    <name evidence="2" type="ORF">FNW11_07165</name>
    <name evidence="1" type="ORF">FNW12_07600</name>
</gene>
<dbReference type="EMBL" id="VJZL01000009">
    <property type="protein sequence ID" value="TRX10763.1"/>
    <property type="molecule type" value="Genomic_DNA"/>
</dbReference>
<sequence length="738" mass="84533">MIDFKKQLTEALDKIATSGTFFSAGVNDFCFPKMSVKNLDEIAFPLNKIQIQALISVAHKAPFGKGSETILDTNVRNCWEIDASQIEFEGNNWNNLIDKTITKIKPDLGIKDKKTEAHLYKMLIYEEGDFFLPHKDSEKEKGMFGTLIIGLPSKHSGGELVLSFDGEEHSVSFAENCSNDTLPYVAFYADCQHEIKPTTSGYRVCLVYNLIDLQVENNIKLTSLLPEIDAIENLFQSQTERTDMPYVYLLGHQYTPTNFSLEQLKLKDRPVAEVLLKAAEKAGYYAKLALVTSYQAGSLEMDYDYGNRRSYYYDDDDDEIDVDSAEMGEIYEEYISINHWDSSSFPSIDVRSVEIEDLICNFEINDGDPIEKEAEGYTGNAGMEMMFWYHYGAVVFWKKENHLAILKGATIFTKLKWLQYYASRWDSITDFEKEMGKEIFQYNLAGSYNSRDEETESFDAIVDFLKVVNDADFINQESKNILINYFSNISTDKWMELLTRFSTVPFDDVVLDNAILKNSKNLNHLLTILNRLNQVQFSKLTEKVLEKLPNSLAGFNFLEHKGTILKSLLSNCIQIAQHKEKDTLWIESVAQSITQNLDRDFVNDYLIDTILVNNLKDTVLGNAILTIAKKHLENRVDNKPQIPANWSRAVPQKSSYSKVWAILNNFLQSPTEQLYDFKSLQANRSEMESAIRNVTIDLDLETIRKGSPHTLRLTKNTNAYKVELKKWEQDCVLLGKLE</sequence>
<dbReference type="Proteomes" id="UP000318669">
    <property type="component" value="Unassembled WGS sequence"/>
</dbReference>
<dbReference type="RefSeq" id="WP_143386443.1">
    <property type="nucleotide sequence ID" value="NZ_VJZL01000009.1"/>
</dbReference>
<organism evidence="2 4">
    <name type="scientific">Flavobacterium gawalongense</name>
    <dbReference type="NCBI Taxonomy" id="2594432"/>
    <lineage>
        <taxon>Bacteria</taxon>
        <taxon>Pseudomonadati</taxon>
        <taxon>Bacteroidota</taxon>
        <taxon>Flavobacteriia</taxon>
        <taxon>Flavobacteriales</taxon>
        <taxon>Flavobacteriaceae</taxon>
        <taxon>Flavobacterium</taxon>
    </lineage>
</organism>
<dbReference type="OrthoDB" id="9812600at2"/>
<dbReference type="EMBL" id="VJZN01000010">
    <property type="protein sequence ID" value="TRX06817.1"/>
    <property type="molecule type" value="Genomic_DNA"/>
</dbReference>
<evidence type="ECO:0000313" key="3">
    <source>
        <dbReference type="Proteomes" id="UP000318528"/>
    </source>
</evidence>
<dbReference type="PANTHER" id="PTHR33099:SF7">
    <property type="entry name" value="MYND-TYPE DOMAIN-CONTAINING PROTEIN"/>
    <property type="match status" value="1"/>
</dbReference>
<accession>A0A553BR71</accession>
<reference evidence="3 4" key="1">
    <citation type="submission" date="2019-07" db="EMBL/GenBank/DDBJ databases">
        <title>Novel species of Flavobacterium.</title>
        <authorList>
            <person name="Liu Q."/>
            <person name="Xin Y.-H."/>
        </authorList>
    </citation>
    <scope>NUCLEOTIDE SEQUENCE [LARGE SCALE GENOMIC DNA]</scope>
    <source>
        <strain evidence="1 3">GSP39</strain>
        <strain evidence="2 4">GSR22</strain>
    </source>
</reference>
<proteinExistence type="predicted"/>
<name>A0A553BR71_9FLAO</name>
<evidence type="ECO:0000313" key="1">
    <source>
        <dbReference type="EMBL" id="TRX06817.1"/>
    </source>
</evidence>
<dbReference type="Proteomes" id="UP000318528">
    <property type="component" value="Unassembled WGS sequence"/>
</dbReference>
<evidence type="ECO:0000313" key="4">
    <source>
        <dbReference type="Proteomes" id="UP000318669"/>
    </source>
</evidence>